<feature type="compositionally biased region" description="Low complexity" evidence="1">
    <location>
        <begin position="237"/>
        <end position="255"/>
    </location>
</feature>
<accession>A0AA88RNN2</accession>
<evidence type="ECO:0000256" key="1">
    <source>
        <dbReference type="SAM" id="MobiDB-lite"/>
    </source>
</evidence>
<feature type="compositionally biased region" description="Polar residues" evidence="1">
    <location>
        <begin position="188"/>
        <end position="204"/>
    </location>
</feature>
<reference evidence="2" key="1">
    <citation type="submission" date="2022-12" db="EMBL/GenBank/DDBJ databases">
        <title>Draft genome assemblies for two species of Escallonia (Escalloniales).</title>
        <authorList>
            <person name="Chanderbali A."/>
            <person name="Dervinis C."/>
            <person name="Anghel I."/>
            <person name="Soltis D."/>
            <person name="Soltis P."/>
            <person name="Zapata F."/>
        </authorList>
    </citation>
    <scope>NUCLEOTIDE SEQUENCE</scope>
    <source>
        <strain evidence="2">UCBG92.1500</strain>
        <tissue evidence="2">Leaf</tissue>
    </source>
</reference>
<feature type="region of interest" description="Disordered" evidence="1">
    <location>
        <begin position="236"/>
        <end position="335"/>
    </location>
</feature>
<dbReference type="AlphaFoldDB" id="A0AA88RNN2"/>
<feature type="region of interest" description="Disordered" evidence="1">
    <location>
        <begin position="169"/>
        <end position="206"/>
    </location>
</feature>
<feature type="compositionally biased region" description="Gly residues" evidence="1">
    <location>
        <begin position="1"/>
        <end position="12"/>
    </location>
</feature>
<keyword evidence="3" id="KW-1185">Reference proteome</keyword>
<organism evidence="2 3">
    <name type="scientific">Escallonia rubra</name>
    <dbReference type="NCBI Taxonomy" id="112253"/>
    <lineage>
        <taxon>Eukaryota</taxon>
        <taxon>Viridiplantae</taxon>
        <taxon>Streptophyta</taxon>
        <taxon>Embryophyta</taxon>
        <taxon>Tracheophyta</taxon>
        <taxon>Spermatophyta</taxon>
        <taxon>Magnoliopsida</taxon>
        <taxon>eudicotyledons</taxon>
        <taxon>Gunneridae</taxon>
        <taxon>Pentapetalae</taxon>
        <taxon>asterids</taxon>
        <taxon>campanulids</taxon>
        <taxon>Escalloniales</taxon>
        <taxon>Escalloniaceae</taxon>
        <taxon>Escallonia</taxon>
    </lineage>
</organism>
<evidence type="ECO:0000313" key="3">
    <source>
        <dbReference type="Proteomes" id="UP001187471"/>
    </source>
</evidence>
<dbReference type="Proteomes" id="UP001187471">
    <property type="component" value="Unassembled WGS sequence"/>
</dbReference>
<sequence length="335" mass="34601">MLLGHGECGGGDDLLDGRSGDDGDVAPSGELPEGLEERAGLVKHVVRAEVGLDLGEHVGPISPNAVMKMNVCVCELHLESNNAKPLKSLTGSITLNVASIADTNPNASNLSPQPDCSNIYMHQKFHPTGMVLWPLNITGDHGTSSRSTNKPGMYLGDITRATPPLGARTYGYGTSGLSDIDDAPKGPKNTSAPTRWPSSLQSSLGGHPGTAPFAVNKILLWLGVASKLLALPRKLNGTSASSTGVTSSSSNMSPGDNRGSGDGVHEGSAAGVEAGGGGQVRVASGSHDRRSHLLSSRLHSAQRQEETITSALEDPAPTSPNPPTRTATTEDDDDI</sequence>
<name>A0AA88RNN2_9ASTE</name>
<protein>
    <submittedName>
        <fullName evidence="2">Uncharacterized protein</fullName>
    </submittedName>
</protein>
<dbReference type="EMBL" id="JAVXUO010001407">
    <property type="protein sequence ID" value="KAK2982616.1"/>
    <property type="molecule type" value="Genomic_DNA"/>
</dbReference>
<comment type="caution">
    <text evidence="2">The sequence shown here is derived from an EMBL/GenBank/DDBJ whole genome shotgun (WGS) entry which is preliminary data.</text>
</comment>
<gene>
    <name evidence="2" type="ORF">RJ640_014995</name>
</gene>
<proteinExistence type="predicted"/>
<evidence type="ECO:0000313" key="2">
    <source>
        <dbReference type="EMBL" id="KAK2982616.1"/>
    </source>
</evidence>
<feature type="region of interest" description="Disordered" evidence="1">
    <location>
        <begin position="1"/>
        <end position="34"/>
    </location>
</feature>